<keyword evidence="1" id="KW-0489">Methyltransferase</keyword>
<dbReference type="InterPro" id="IPR036388">
    <property type="entry name" value="WH-like_DNA-bd_sf"/>
</dbReference>
<dbReference type="InterPro" id="IPR036390">
    <property type="entry name" value="WH_DNA-bd_sf"/>
</dbReference>
<dbReference type="RefSeq" id="XP_056750334.1">
    <property type="nucleotide sequence ID" value="XM_056901666.1"/>
</dbReference>
<reference evidence="6" key="1">
    <citation type="journal article" date="2023" name="IMA Fungus">
        <title>Comparative genomic study of the Penicillium genus elucidates a diverse pangenome and 15 lateral gene transfer events.</title>
        <authorList>
            <person name="Petersen C."/>
            <person name="Sorensen T."/>
            <person name="Nielsen M.R."/>
            <person name="Sondergaard T.E."/>
            <person name="Sorensen J.L."/>
            <person name="Fitzpatrick D.A."/>
            <person name="Frisvad J.C."/>
            <person name="Nielsen K.L."/>
        </authorList>
    </citation>
    <scope>NUCLEOTIDE SEQUENCE</scope>
    <source>
        <strain evidence="6">IBT 12815</strain>
    </source>
</reference>
<dbReference type="Proteomes" id="UP001213799">
    <property type="component" value="Unassembled WGS sequence"/>
</dbReference>
<evidence type="ECO:0000256" key="1">
    <source>
        <dbReference type="ARBA" id="ARBA00022603"/>
    </source>
</evidence>
<dbReference type="AlphaFoldDB" id="A0AAD6DVA9"/>
<evidence type="ECO:0000259" key="5">
    <source>
        <dbReference type="Pfam" id="PF00891"/>
    </source>
</evidence>
<evidence type="ECO:0000313" key="6">
    <source>
        <dbReference type="EMBL" id="KAJ5593708.1"/>
    </source>
</evidence>
<dbReference type="Gene3D" id="3.40.50.150">
    <property type="entry name" value="Vaccinia Virus protein VP39"/>
    <property type="match status" value="1"/>
</dbReference>
<sequence length="451" mass="49581">MNNSSHLESLAETISAAAKVISGYCTLDESPHPSLSPDAPSVVLPHTAPEYVRQARQQLLSAAKEALQVAAEPCEYLPMLAVQYQYIACIKWLAHFQVFAAVPLTGSVPYSQLASICSVPERQLKSVVRMAITSGCLCEPQPGEIAHNPTSRQFVTLPAYLGWIRFMTDFYMPVSSQMAEATEKWGESEQPTETAVNLAMNTPLSAFTFITRSREFNKLFGGYMKGVSASEGTAVRHLIADYDWAQLNQALVVHIDGGPGNVCVALAEAFPRLRFVVQDTAEQTNQSRSFLKSQPEAIRSVIEASVYDHCSAQPIQNANVYLLRMVLHNHADSNAIRILAPLVQPLRSNPDSRLLIIDTVLPEPGQVGVLDDALQRYRDLTMQQVFNTKERDLTEFQRILDATSDGAGRLAVQKVRRSPGSALSVIEVAYESYANANGNRNGNGAFQEFGY</sequence>
<dbReference type="GO" id="GO:0008171">
    <property type="term" value="F:O-methyltransferase activity"/>
    <property type="evidence" value="ECO:0007669"/>
    <property type="project" value="InterPro"/>
</dbReference>
<dbReference type="SUPFAM" id="SSF53335">
    <property type="entry name" value="S-adenosyl-L-methionine-dependent methyltransferases"/>
    <property type="match status" value="1"/>
</dbReference>
<proteinExistence type="inferred from homology"/>
<dbReference type="GO" id="GO:0032259">
    <property type="term" value="P:methylation"/>
    <property type="evidence" value="ECO:0007669"/>
    <property type="project" value="UniProtKB-KW"/>
</dbReference>
<dbReference type="GeneID" id="81591908"/>
<name>A0AAD6DVA9_9EURO</name>
<organism evidence="6 7">
    <name type="scientific">Penicillium hordei</name>
    <dbReference type="NCBI Taxonomy" id="40994"/>
    <lineage>
        <taxon>Eukaryota</taxon>
        <taxon>Fungi</taxon>
        <taxon>Dikarya</taxon>
        <taxon>Ascomycota</taxon>
        <taxon>Pezizomycotina</taxon>
        <taxon>Eurotiomycetes</taxon>
        <taxon>Eurotiomycetidae</taxon>
        <taxon>Eurotiales</taxon>
        <taxon>Aspergillaceae</taxon>
        <taxon>Penicillium</taxon>
    </lineage>
</organism>
<dbReference type="InterPro" id="IPR016461">
    <property type="entry name" value="COMT-like"/>
</dbReference>
<keyword evidence="7" id="KW-1185">Reference proteome</keyword>
<comment type="caution">
    <text evidence="6">The sequence shown here is derived from an EMBL/GenBank/DDBJ whole genome shotgun (WGS) entry which is preliminary data.</text>
</comment>
<gene>
    <name evidence="6" type="ORF">N7537_010612</name>
</gene>
<dbReference type="InterPro" id="IPR029063">
    <property type="entry name" value="SAM-dependent_MTases_sf"/>
</dbReference>
<feature type="domain" description="O-methyltransferase C-terminal" evidence="5">
    <location>
        <begin position="205"/>
        <end position="401"/>
    </location>
</feature>
<protein>
    <recommendedName>
        <fullName evidence="5">O-methyltransferase C-terminal domain-containing protein</fullName>
    </recommendedName>
</protein>
<dbReference type="Pfam" id="PF00891">
    <property type="entry name" value="Methyltransf_2"/>
    <property type="match status" value="1"/>
</dbReference>
<dbReference type="GO" id="GO:0044550">
    <property type="term" value="P:secondary metabolite biosynthetic process"/>
    <property type="evidence" value="ECO:0007669"/>
    <property type="project" value="UniProtKB-ARBA"/>
</dbReference>
<keyword evidence="2" id="KW-0808">Transferase</keyword>
<accession>A0AAD6DVA9</accession>
<dbReference type="PANTHER" id="PTHR43712">
    <property type="entry name" value="PUTATIVE (AFU_ORTHOLOGUE AFUA_4G14580)-RELATED"/>
    <property type="match status" value="1"/>
</dbReference>
<evidence type="ECO:0000313" key="7">
    <source>
        <dbReference type="Proteomes" id="UP001213799"/>
    </source>
</evidence>
<dbReference type="PANTHER" id="PTHR43712:SF5">
    <property type="entry name" value="O-METHYLTRANSFERASE ASQN-RELATED"/>
    <property type="match status" value="1"/>
</dbReference>
<dbReference type="EMBL" id="JAQJAE010000005">
    <property type="protein sequence ID" value="KAJ5593708.1"/>
    <property type="molecule type" value="Genomic_DNA"/>
</dbReference>
<evidence type="ECO:0000256" key="4">
    <source>
        <dbReference type="ARBA" id="ARBA00038277"/>
    </source>
</evidence>
<dbReference type="PROSITE" id="PS51683">
    <property type="entry name" value="SAM_OMT_II"/>
    <property type="match status" value="1"/>
</dbReference>
<evidence type="ECO:0000256" key="3">
    <source>
        <dbReference type="ARBA" id="ARBA00022691"/>
    </source>
</evidence>
<dbReference type="InterPro" id="IPR001077">
    <property type="entry name" value="COMT_C"/>
</dbReference>
<keyword evidence="3" id="KW-0949">S-adenosyl-L-methionine</keyword>
<dbReference type="Gene3D" id="1.10.10.10">
    <property type="entry name" value="Winged helix-like DNA-binding domain superfamily/Winged helix DNA-binding domain"/>
    <property type="match status" value="1"/>
</dbReference>
<reference evidence="6" key="2">
    <citation type="submission" date="2023-01" db="EMBL/GenBank/DDBJ databases">
        <authorList>
            <person name="Petersen C."/>
        </authorList>
    </citation>
    <scope>NUCLEOTIDE SEQUENCE</scope>
    <source>
        <strain evidence="6">IBT 12815</strain>
    </source>
</reference>
<comment type="similarity">
    <text evidence="4">Belongs to the class I-like SAM-binding methyltransferase superfamily. Cation-independent O-methyltransferase family.</text>
</comment>
<dbReference type="SUPFAM" id="SSF46785">
    <property type="entry name" value="Winged helix' DNA-binding domain"/>
    <property type="match status" value="1"/>
</dbReference>
<evidence type="ECO:0000256" key="2">
    <source>
        <dbReference type="ARBA" id="ARBA00022679"/>
    </source>
</evidence>